<protein>
    <submittedName>
        <fullName evidence="2">Serine/threonine-protein kinase M1</fullName>
        <ecNumber evidence="2">2.7.11.1</ecNumber>
    </submittedName>
</protein>
<reference evidence="2 3" key="1">
    <citation type="journal article" date="2024" name="IMA Fungus">
        <title>IMA Genome - F19 : A genome assembly and annotation guide to empower mycologists, including annotated draft genome sequences of Ceratocystis pirilliformis, Diaporthe australafricana, Fusarium ophioides, Paecilomyces lecythidis, and Sporothrix stenoceras.</title>
        <authorList>
            <person name="Aylward J."/>
            <person name="Wilson A.M."/>
            <person name="Visagie C.M."/>
            <person name="Spraker J."/>
            <person name="Barnes I."/>
            <person name="Buitendag C."/>
            <person name="Ceriani C."/>
            <person name="Del Mar Angel L."/>
            <person name="du Plessis D."/>
            <person name="Fuchs T."/>
            <person name="Gasser K."/>
            <person name="Kramer D."/>
            <person name="Li W."/>
            <person name="Munsamy K."/>
            <person name="Piso A."/>
            <person name="Price J.L."/>
            <person name="Sonnekus B."/>
            <person name="Thomas C."/>
            <person name="van der Nest A."/>
            <person name="van Dijk A."/>
            <person name="van Heerden A."/>
            <person name="van Vuuren N."/>
            <person name="Yilmaz N."/>
            <person name="Duong T.A."/>
            <person name="van der Merwe N.A."/>
            <person name="Wingfield M.J."/>
            <person name="Wingfield B.D."/>
        </authorList>
    </citation>
    <scope>NUCLEOTIDE SEQUENCE [LARGE SCALE GENOMIC DNA]</scope>
    <source>
        <strain evidence="2 3">CMW 18167</strain>
    </source>
</reference>
<keyword evidence="3" id="KW-1185">Reference proteome</keyword>
<gene>
    <name evidence="2" type="primary">MEC1_2</name>
    <name evidence="2" type="ORF">Plec18167_009207</name>
</gene>
<organism evidence="2 3">
    <name type="scientific">Paecilomyces lecythidis</name>
    <dbReference type="NCBI Taxonomy" id="3004212"/>
    <lineage>
        <taxon>Eukaryota</taxon>
        <taxon>Fungi</taxon>
        <taxon>Dikarya</taxon>
        <taxon>Ascomycota</taxon>
        <taxon>Pezizomycotina</taxon>
        <taxon>Eurotiomycetes</taxon>
        <taxon>Eurotiomycetidae</taxon>
        <taxon>Eurotiales</taxon>
        <taxon>Thermoascaceae</taxon>
        <taxon>Paecilomyces</taxon>
    </lineage>
</organism>
<evidence type="ECO:0000313" key="3">
    <source>
        <dbReference type="Proteomes" id="UP001583193"/>
    </source>
</evidence>
<keyword evidence="2" id="KW-0808">Transferase</keyword>
<dbReference type="EC" id="2.7.11.1" evidence="2"/>
<sequence>MPENGNVASMELSTGALAAQLAPHLSQASEQHQFNRETFSQLRKELLEGRCSQLNLEDSVADVNNLVCIVVKAGLEIGNRSDNLSITSDVDGQILDCLDIIQAAVEKVPQVLLEPSSNEISGNEISAPLYFWLSIRLIDLLCNCNQSLLGRIRTLLSCIVCSQYRLSPSRAFSFSISNLMRTFIRDVTRSVDVLDFSATPNSSSTVSFPSSRRAFAEELERLDLAPELANINVTIGPFPRVIISILELSSATLPVNVISSSKGLSSVIRHGFAWNLDVYVQLWRSIVSWCQVIQPSTETRVQLYLQFLEHLRIYCDASSSLSEEFSLEMKAICIRLRCLADVMSSNAAFQDLNVQLACRTAIENTAKVARRSVAVATYMGDILLPALRETDYNDAPFSDVKLSLKELVLSEVIQRRSKSPGRSDSSDSRQKKALDLPNERQTGEDLPVNGETPQGSPARKRIRLSKEHPDPSPLNALQTLLYRVYSILGSEASTSLEDLPSIAQ</sequence>
<accession>A0ABR3WR54</accession>
<evidence type="ECO:0000256" key="1">
    <source>
        <dbReference type="SAM" id="MobiDB-lite"/>
    </source>
</evidence>
<dbReference type="GO" id="GO:0004674">
    <property type="term" value="F:protein serine/threonine kinase activity"/>
    <property type="evidence" value="ECO:0007669"/>
    <property type="project" value="UniProtKB-EC"/>
</dbReference>
<dbReference type="EMBL" id="JAVDPF010000055">
    <property type="protein sequence ID" value="KAL1865957.1"/>
    <property type="molecule type" value="Genomic_DNA"/>
</dbReference>
<name>A0ABR3WR54_9EURO</name>
<dbReference type="Proteomes" id="UP001583193">
    <property type="component" value="Unassembled WGS sequence"/>
</dbReference>
<feature type="region of interest" description="Disordered" evidence="1">
    <location>
        <begin position="415"/>
        <end position="474"/>
    </location>
</feature>
<evidence type="ECO:0000313" key="2">
    <source>
        <dbReference type="EMBL" id="KAL1865957.1"/>
    </source>
</evidence>
<comment type="caution">
    <text evidence="2">The sequence shown here is derived from an EMBL/GenBank/DDBJ whole genome shotgun (WGS) entry which is preliminary data.</text>
</comment>
<proteinExistence type="predicted"/>
<feature type="compositionally biased region" description="Basic and acidic residues" evidence="1">
    <location>
        <begin position="424"/>
        <end position="443"/>
    </location>
</feature>
<keyword evidence="2" id="KW-0418">Kinase</keyword>